<evidence type="ECO:0000313" key="2">
    <source>
        <dbReference type="EMBL" id="BCB84327.1"/>
    </source>
</evidence>
<feature type="compositionally biased region" description="Basic and acidic residues" evidence="1">
    <location>
        <begin position="203"/>
        <end position="223"/>
    </location>
</feature>
<reference evidence="2 3" key="2">
    <citation type="submission" date="2020-03" db="EMBL/GenBank/DDBJ databases">
        <authorList>
            <person name="Ichikawa N."/>
            <person name="Kimura A."/>
            <person name="Kitahashi Y."/>
            <person name="Uohara A."/>
        </authorList>
    </citation>
    <scope>NUCLEOTIDE SEQUENCE [LARGE SCALE GENOMIC DNA]</scope>
    <source>
        <strain evidence="2 3">NBRC 105367</strain>
    </source>
</reference>
<name>A0A6F8YE38_9ACTN</name>
<accession>A0A6F8YE38</accession>
<dbReference type="AntiFam" id="ANF00171">
    <property type="entry name" value="Shadow ORF (opposite pikAII)"/>
</dbReference>
<evidence type="ECO:0000256" key="1">
    <source>
        <dbReference type="SAM" id="MobiDB-lite"/>
    </source>
</evidence>
<feature type="region of interest" description="Disordered" evidence="1">
    <location>
        <begin position="177"/>
        <end position="246"/>
    </location>
</feature>
<feature type="compositionally biased region" description="Basic residues" evidence="1">
    <location>
        <begin position="80"/>
        <end position="91"/>
    </location>
</feature>
<proteinExistence type="predicted"/>
<dbReference type="AlphaFoldDB" id="A0A6F8YE38"/>
<feature type="compositionally biased region" description="Basic and acidic residues" evidence="1">
    <location>
        <begin position="512"/>
        <end position="526"/>
    </location>
</feature>
<keyword evidence="3" id="KW-1185">Reference proteome</keyword>
<protein>
    <submittedName>
        <fullName evidence="2">Uncharacterized protein</fullName>
    </submittedName>
</protein>
<feature type="compositionally biased region" description="Basic and acidic residues" evidence="1">
    <location>
        <begin position="28"/>
        <end position="50"/>
    </location>
</feature>
<feature type="region of interest" description="Disordered" evidence="1">
    <location>
        <begin position="512"/>
        <end position="536"/>
    </location>
</feature>
<dbReference type="EMBL" id="AP022871">
    <property type="protein sequence ID" value="BCB84327.1"/>
    <property type="molecule type" value="Genomic_DNA"/>
</dbReference>
<feature type="region of interest" description="Disordered" evidence="1">
    <location>
        <begin position="23"/>
        <end position="94"/>
    </location>
</feature>
<organism evidence="2 3">
    <name type="scientific">Phytohabitans suffuscus</name>
    <dbReference type="NCBI Taxonomy" id="624315"/>
    <lineage>
        <taxon>Bacteria</taxon>
        <taxon>Bacillati</taxon>
        <taxon>Actinomycetota</taxon>
        <taxon>Actinomycetes</taxon>
        <taxon>Micromonosporales</taxon>
        <taxon>Micromonosporaceae</taxon>
    </lineage>
</organism>
<feature type="compositionally biased region" description="Basic and acidic residues" evidence="1">
    <location>
        <begin position="177"/>
        <end position="187"/>
    </location>
</feature>
<dbReference type="Proteomes" id="UP000503011">
    <property type="component" value="Chromosome"/>
</dbReference>
<dbReference type="AntiFam" id="ANF00248">
    <property type="entry name" value="Shadow ORF (opposite ppsD)"/>
</dbReference>
<evidence type="ECO:0000313" key="3">
    <source>
        <dbReference type="Proteomes" id="UP000503011"/>
    </source>
</evidence>
<gene>
    <name evidence="2" type="ORF">Psuf_016400</name>
</gene>
<sequence length="606" mass="68337">MERVRHPQPGRLGKRGRYRLHLSLNTGDDDRVRPVHGRDGDAPGEQRRDLSLSGPDSHHRPTSRQGLHESCSGGHQTARVLKRQHTRHMRRRDLTDRMTREMVGPDTKRLNQPVESHLDGEQRRLRPPRLVEQFRIGAPHHIPQTRAEVSQHLVQRRREDRETGVQLAAHAQALRALTREEHREGPRPRHAPGHLGHTAGRGQQDRPVVEDRAAGQREPDAGRRCFQGAEPRDLGIDGSPGLGRHRPWDDRRSGSWLGDRFRYGLFQDHVRVRAADPERRHRRPARPVGRWPGCLLSQQLDGTGRPVHMRRRRVHVQRLRHDAVPHRLHHLDHTSHTGGRLGVTEVRLDRAEQQRPLPVPPIRGKQRLRLDRVTQRGTRTVPLHYVHIGRRQTAAGQCLTDHPLLRRPVRRGQTVRRTVLVHRRASDDCEDPVPVADRVGLPLQHEHAHALGPPDPVGAVRECAAPAVRRQPALPRELHERVWCRDDRHATRQRERAFAAAECLHRPVHRDEGRGAGGVHSDRRPFQAEGVGDPAGSDAARAPLPLVALVLAAVEQCAVVVVHDAREDAGLAAAQRHRVDAGPLEGLPRDLQQKPLLGVGGECLAG</sequence>
<reference evidence="2 3" key="1">
    <citation type="submission" date="2020-03" db="EMBL/GenBank/DDBJ databases">
        <title>Whole genome shotgun sequence of Phytohabitans suffuscus NBRC 105367.</title>
        <authorList>
            <person name="Komaki H."/>
            <person name="Tamura T."/>
        </authorList>
    </citation>
    <scope>NUCLEOTIDE SEQUENCE [LARGE SCALE GENOMIC DNA]</scope>
    <source>
        <strain evidence="2 3">NBRC 105367</strain>
    </source>
</reference>
<dbReference type="KEGG" id="psuu:Psuf_016400"/>